<accession>A0A6J6TZQ8</accession>
<dbReference type="AlphaFoldDB" id="A0A6J6TZQ8"/>
<gene>
    <name evidence="2" type="ORF">UFOPK2761_02051</name>
</gene>
<proteinExistence type="predicted"/>
<evidence type="ECO:0000256" key="1">
    <source>
        <dbReference type="SAM" id="Phobius"/>
    </source>
</evidence>
<dbReference type="EMBL" id="CAEZYQ010000015">
    <property type="protein sequence ID" value="CAB4752254.1"/>
    <property type="molecule type" value="Genomic_DNA"/>
</dbReference>
<feature type="transmembrane region" description="Helical" evidence="1">
    <location>
        <begin position="200"/>
        <end position="218"/>
    </location>
</feature>
<name>A0A6J6TZQ8_9ZZZZ</name>
<protein>
    <submittedName>
        <fullName evidence="2">Unannotated protein</fullName>
    </submittedName>
</protein>
<organism evidence="2">
    <name type="scientific">freshwater metagenome</name>
    <dbReference type="NCBI Taxonomy" id="449393"/>
    <lineage>
        <taxon>unclassified sequences</taxon>
        <taxon>metagenomes</taxon>
        <taxon>ecological metagenomes</taxon>
    </lineage>
</organism>
<sequence>MTCFHGPVLTTARILAATLLTSALAGAGAVTLVAGPPAYAAPEPSCTDVGVPTQTRQAQAVFTGEVRSVTTSPVEGDRRGVELVHEVTVEAVYKAARVDVPAELQVLTTRGVPGACNLGRLAEGEQVVFFVRAQTDEEGQVAEPLVFVASGDSGTAAADADLLDAVERILPNPSPPVPADPAQAEFEPLPVDEPAPLSRAVAPGAALVVAGLLGLFVVRRLNRR</sequence>
<keyword evidence="1" id="KW-0472">Membrane</keyword>
<keyword evidence="1" id="KW-1133">Transmembrane helix</keyword>
<evidence type="ECO:0000313" key="2">
    <source>
        <dbReference type="EMBL" id="CAB4752254.1"/>
    </source>
</evidence>
<keyword evidence="1" id="KW-0812">Transmembrane</keyword>
<reference evidence="2" key="1">
    <citation type="submission" date="2020-05" db="EMBL/GenBank/DDBJ databases">
        <authorList>
            <person name="Chiriac C."/>
            <person name="Salcher M."/>
            <person name="Ghai R."/>
            <person name="Kavagutti S V."/>
        </authorList>
    </citation>
    <scope>NUCLEOTIDE SEQUENCE</scope>
</reference>